<dbReference type="GO" id="GO:0006820">
    <property type="term" value="P:monoatomic anion transport"/>
    <property type="evidence" value="ECO:0007669"/>
    <property type="project" value="TreeGrafter"/>
</dbReference>
<dbReference type="FunFam" id="1.20.1250.20:FF:000003">
    <property type="entry name" value="Solute carrier family 17 member 3"/>
    <property type="match status" value="1"/>
</dbReference>
<feature type="transmembrane region" description="Helical" evidence="7">
    <location>
        <begin position="614"/>
        <end position="633"/>
    </location>
</feature>
<dbReference type="EMBL" id="OB792637">
    <property type="protein sequence ID" value="CAD7423019.1"/>
    <property type="molecule type" value="Genomic_DNA"/>
</dbReference>
<reference evidence="8" key="1">
    <citation type="submission" date="2020-11" db="EMBL/GenBank/DDBJ databases">
        <authorList>
            <person name="Tran Van P."/>
        </authorList>
    </citation>
    <scope>NUCLEOTIDE SEQUENCE</scope>
</reference>
<dbReference type="SUPFAM" id="SSF103473">
    <property type="entry name" value="MFS general substrate transporter"/>
    <property type="match status" value="1"/>
</dbReference>
<feature type="transmembrane region" description="Helical" evidence="7">
    <location>
        <begin position="705"/>
        <end position="727"/>
    </location>
</feature>
<evidence type="ECO:0000256" key="3">
    <source>
        <dbReference type="ARBA" id="ARBA00022692"/>
    </source>
</evidence>
<protein>
    <submittedName>
        <fullName evidence="8">Uncharacterized protein</fullName>
    </submittedName>
</protein>
<dbReference type="Gene3D" id="1.20.1250.20">
    <property type="entry name" value="MFS general substrate transporter like domains"/>
    <property type="match status" value="2"/>
</dbReference>
<dbReference type="InterPro" id="IPR050382">
    <property type="entry name" value="MFS_Na/Anion_cotransporter"/>
</dbReference>
<dbReference type="InterPro" id="IPR036259">
    <property type="entry name" value="MFS_trans_sf"/>
</dbReference>
<evidence type="ECO:0000256" key="5">
    <source>
        <dbReference type="ARBA" id="ARBA00022989"/>
    </source>
</evidence>
<dbReference type="PANTHER" id="PTHR11662">
    <property type="entry name" value="SOLUTE CARRIER FAMILY 17"/>
    <property type="match status" value="1"/>
</dbReference>
<proteinExistence type="predicted"/>
<feature type="transmembrane region" description="Helical" evidence="7">
    <location>
        <begin position="639"/>
        <end position="659"/>
    </location>
</feature>
<feature type="transmembrane region" description="Helical" evidence="7">
    <location>
        <begin position="671"/>
        <end position="693"/>
    </location>
</feature>
<keyword evidence="3 7" id="KW-0812">Transmembrane</keyword>
<accession>A0A7R9DYP7</accession>
<dbReference type="InterPro" id="IPR011701">
    <property type="entry name" value="MFS"/>
</dbReference>
<feature type="transmembrane region" description="Helical" evidence="7">
    <location>
        <begin position="541"/>
        <end position="559"/>
    </location>
</feature>
<keyword evidence="2" id="KW-0813">Transport</keyword>
<dbReference type="GO" id="GO:0016020">
    <property type="term" value="C:membrane"/>
    <property type="evidence" value="ECO:0007669"/>
    <property type="project" value="UniProtKB-SubCell"/>
</dbReference>
<evidence type="ECO:0000256" key="1">
    <source>
        <dbReference type="ARBA" id="ARBA00004141"/>
    </source>
</evidence>
<name>A0A7R9DYP7_9NEOP</name>
<sequence length="783" mass="86874">MNILLTCNRRDVTVTANNVAEGGWHAPTVGPAIMMIIVPQLGCNHVSIIAVLTVAMLLNGAYYGGSFMNHLELSANYAGSTSAFASTISSIISFCAPLLANLITDEKFTEISFTLHCCPDSDTAEIMDLLDERRMAVLGMSGTKVLGESEMKEVWNVFIIYWMENDEWRRKGVCFIMRGWLQSYVRRHYSMGGWVRASQTTVDTSRLSEQGFGTSMAPTRVDYVVPKPLDKRIGGTRKSGVEGLRQFLEVVLDGRHIQVAMKSLIPDIQRCAHNDPQTYALERLHPPHIRVRQVTPSGTRIVEDRPEQLLVQRQTVPCRQAPPEGKYKLREDLERIIQLSDTRWWRNVPARYVFVAESCFTLFLLTFMGSISPTAVASMILRVTVVGGNNHGLDVCVVESSSNESYNVTSGEFEWDGATQTMVLTGSSLGTLVSLLVSARLCEVFGVKRLVGYSFLISGLLEFVQPTFMHIHGVVQPGFSILFVRWLEKKERTKLAAFVFTAQIFGTLFAMFTAGQIVDAFGWKGVVPVAPWLKIITCPPFWAHISVNLAVAWISFTIGTELPLYLTKVLNYNIKQTSLLSALPPLAQLTSNVMCAILSHFIKDRGILSTLSCYKVFNTIATLGPAVMMILIPQLGCDHVAIVAVLVVAMFFNGAYYGGSFINHLDLGPNFAGSISAFVGTLAGIIRFSAPLLANMITEVNTLTAWSIVFYISAAVSAFPLLLYLIFGSAEEQPWNKILYDDEMETSNEKYVNSTDELITCNDKLDHFNEKMDESKLPAKEDK</sequence>
<keyword evidence="6 7" id="KW-0472">Membrane</keyword>
<dbReference type="AlphaFoldDB" id="A0A7R9DYP7"/>
<dbReference type="GO" id="GO:0015293">
    <property type="term" value="F:symporter activity"/>
    <property type="evidence" value="ECO:0007669"/>
    <property type="project" value="UniProtKB-KW"/>
</dbReference>
<evidence type="ECO:0000256" key="2">
    <source>
        <dbReference type="ARBA" id="ARBA00022448"/>
    </source>
</evidence>
<evidence type="ECO:0000256" key="7">
    <source>
        <dbReference type="SAM" id="Phobius"/>
    </source>
</evidence>
<comment type="subcellular location">
    <subcellularLocation>
        <location evidence="1">Membrane</location>
        <topology evidence="1">Multi-pass membrane protein</topology>
    </subcellularLocation>
</comment>
<evidence type="ECO:0000313" key="8">
    <source>
        <dbReference type="EMBL" id="CAD7423019.1"/>
    </source>
</evidence>
<dbReference type="PANTHER" id="PTHR11662:SF399">
    <property type="entry name" value="FI19708P1-RELATED"/>
    <property type="match status" value="1"/>
</dbReference>
<feature type="transmembrane region" description="Helical" evidence="7">
    <location>
        <begin position="418"/>
        <end position="438"/>
    </location>
</feature>
<feature type="transmembrane region" description="Helical" evidence="7">
    <location>
        <begin position="579"/>
        <end position="602"/>
    </location>
</feature>
<feature type="transmembrane region" description="Helical" evidence="7">
    <location>
        <begin position="495"/>
        <end position="521"/>
    </location>
</feature>
<feature type="transmembrane region" description="Helical" evidence="7">
    <location>
        <begin position="83"/>
        <end position="103"/>
    </location>
</feature>
<gene>
    <name evidence="8" type="ORF">TMSB3V08_LOCUS15</name>
</gene>
<feature type="transmembrane region" description="Helical" evidence="7">
    <location>
        <begin position="43"/>
        <end position="63"/>
    </location>
</feature>
<dbReference type="Pfam" id="PF07690">
    <property type="entry name" value="MFS_1"/>
    <property type="match status" value="1"/>
</dbReference>
<keyword evidence="4" id="KW-0769">Symport</keyword>
<organism evidence="8">
    <name type="scientific">Timema monikensis</name>
    <dbReference type="NCBI Taxonomy" id="170555"/>
    <lineage>
        <taxon>Eukaryota</taxon>
        <taxon>Metazoa</taxon>
        <taxon>Ecdysozoa</taxon>
        <taxon>Arthropoda</taxon>
        <taxon>Hexapoda</taxon>
        <taxon>Insecta</taxon>
        <taxon>Pterygota</taxon>
        <taxon>Neoptera</taxon>
        <taxon>Polyneoptera</taxon>
        <taxon>Phasmatodea</taxon>
        <taxon>Timematodea</taxon>
        <taxon>Timematoidea</taxon>
        <taxon>Timematidae</taxon>
        <taxon>Timema</taxon>
    </lineage>
</organism>
<keyword evidence="5 7" id="KW-1133">Transmembrane helix</keyword>
<feature type="transmembrane region" description="Helical" evidence="7">
    <location>
        <begin position="352"/>
        <end position="371"/>
    </location>
</feature>
<evidence type="ECO:0000256" key="4">
    <source>
        <dbReference type="ARBA" id="ARBA00022847"/>
    </source>
</evidence>
<evidence type="ECO:0000256" key="6">
    <source>
        <dbReference type="ARBA" id="ARBA00023136"/>
    </source>
</evidence>